<gene>
    <name evidence="5" type="ORF">HYG85_22880</name>
</gene>
<dbReference type="CDD" id="cd06307">
    <property type="entry name" value="PBP1_sugar_binding"/>
    <property type="match status" value="1"/>
</dbReference>
<dbReference type="InterPro" id="IPR000843">
    <property type="entry name" value="HTH_LacI"/>
</dbReference>
<dbReference type="Proteomes" id="UP000677305">
    <property type="component" value="Chromosome"/>
</dbReference>
<dbReference type="SMART" id="SM00354">
    <property type="entry name" value="HTH_LACI"/>
    <property type="match status" value="1"/>
</dbReference>
<accession>A0A8J8MEI6</accession>
<name>A0A8J8MEI6_9FIRM</name>
<dbReference type="SUPFAM" id="SSF47413">
    <property type="entry name" value="lambda repressor-like DNA-binding domains"/>
    <property type="match status" value="1"/>
</dbReference>
<dbReference type="CDD" id="cd01392">
    <property type="entry name" value="HTH_LacI"/>
    <property type="match status" value="1"/>
</dbReference>
<evidence type="ECO:0000256" key="1">
    <source>
        <dbReference type="ARBA" id="ARBA00023015"/>
    </source>
</evidence>
<evidence type="ECO:0000256" key="2">
    <source>
        <dbReference type="ARBA" id="ARBA00023125"/>
    </source>
</evidence>
<dbReference type="EMBL" id="CP058561">
    <property type="protein sequence ID" value="QUH31619.1"/>
    <property type="molecule type" value="Genomic_DNA"/>
</dbReference>
<dbReference type="GO" id="GO:0003700">
    <property type="term" value="F:DNA-binding transcription factor activity"/>
    <property type="evidence" value="ECO:0007669"/>
    <property type="project" value="TreeGrafter"/>
</dbReference>
<dbReference type="PANTHER" id="PTHR30146">
    <property type="entry name" value="LACI-RELATED TRANSCRIPTIONAL REPRESSOR"/>
    <property type="match status" value="1"/>
</dbReference>
<dbReference type="KEGG" id="vgu:HYG85_22880"/>
<dbReference type="PROSITE" id="PS50932">
    <property type="entry name" value="HTH_LACI_2"/>
    <property type="match status" value="1"/>
</dbReference>
<organism evidence="5 6">
    <name type="scientific">Vallitalea guaymasensis</name>
    <dbReference type="NCBI Taxonomy" id="1185412"/>
    <lineage>
        <taxon>Bacteria</taxon>
        <taxon>Bacillati</taxon>
        <taxon>Bacillota</taxon>
        <taxon>Clostridia</taxon>
        <taxon>Lachnospirales</taxon>
        <taxon>Vallitaleaceae</taxon>
        <taxon>Vallitalea</taxon>
    </lineage>
</organism>
<dbReference type="GO" id="GO:0000976">
    <property type="term" value="F:transcription cis-regulatory region binding"/>
    <property type="evidence" value="ECO:0007669"/>
    <property type="project" value="TreeGrafter"/>
</dbReference>
<proteinExistence type="predicted"/>
<dbReference type="PANTHER" id="PTHR30146:SF144">
    <property type="entry name" value="LACI-FAMILY TRANSCRIPTION REGULATOR"/>
    <property type="match status" value="1"/>
</dbReference>
<sequence>MAITSEQIAKLANVSRGTVDRALHNRGGVSPEVSARIKKIAAELGYTPNTAASALARTKKRTTVGIIIPANQNYFFDNMKSGLLLAQEEFSNYGIQLEIFQTYGLDEYNQLKYIEELEKKGMNGLLISPVNTEKIKNKIIQLTENKIPVITLNSDIEKSKRLCYVGHDYYQSGKTAEGMMALINNRKFKLAIITGSTKSLSQSQRVEGFINNAKKRSHDFDIVEICENNDDDIDSYLQTLRILKEYKDLNALYITGSGIYGVVKALKELKLERKICVITFGDLPRTLEYVIEDTIDATICQNVFDQGYVSAKLMFNYIIKNEYPNKDKYYTKIDIRIKENILPNY</sequence>
<evidence type="ECO:0000313" key="5">
    <source>
        <dbReference type="EMBL" id="QUH31619.1"/>
    </source>
</evidence>
<feature type="domain" description="HTH lacI-type" evidence="4">
    <location>
        <begin position="3"/>
        <end position="57"/>
    </location>
</feature>
<keyword evidence="1" id="KW-0805">Transcription regulation</keyword>
<protein>
    <submittedName>
        <fullName evidence="5">LacI family DNA-binding transcriptional regulator</fullName>
    </submittedName>
</protein>
<dbReference type="Gene3D" id="1.10.260.40">
    <property type="entry name" value="lambda repressor-like DNA-binding domains"/>
    <property type="match status" value="1"/>
</dbReference>
<dbReference type="RefSeq" id="WP_212691585.1">
    <property type="nucleotide sequence ID" value="NZ_CP058561.1"/>
</dbReference>
<keyword evidence="6" id="KW-1185">Reference proteome</keyword>
<evidence type="ECO:0000259" key="4">
    <source>
        <dbReference type="PROSITE" id="PS50932"/>
    </source>
</evidence>
<dbReference type="Gene3D" id="3.40.50.2300">
    <property type="match status" value="2"/>
</dbReference>
<keyword evidence="3" id="KW-0804">Transcription</keyword>
<reference evidence="5 6" key="1">
    <citation type="submission" date="2020-07" db="EMBL/GenBank/DDBJ databases">
        <title>Vallitalea guaymasensis genome.</title>
        <authorList>
            <person name="Postec A."/>
        </authorList>
    </citation>
    <scope>NUCLEOTIDE SEQUENCE [LARGE SCALE GENOMIC DNA]</scope>
    <source>
        <strain evidence="5 6">Ra1766G1</strain>
    </source>
</reference>
<dbReference type="InterPro" id="IPR010982">
    <property type="entry name" value="Lambda_DNA-bd_dom_sf"/>
</dbReference>
<evidence type="ECO:0000256" key="3">
    <source>
        <dbReference type="ARBA" id="ARBA00023163"/>
    </source>
</evidence>
<dbReference type="Pfam" id="PF00356">
    <property type="entry name" value="LacI"/>
    <property type="match status" value="1"/>
</dbReference>
<keyword evidence="2 5" id="KW-0238">DNA-binding</keyword>
<evidence type="ECO:0000313" key="6">
    <source>
        <dbReference type="Proteomes" id="UP000677305"/>
    </source>
</evidence>
<dbReference type="InterPro" id="IPR025997">
    <property type="entry name" value="SBP_2_dom"/>
</dbReference>
<dbReference type="AlphaFoldDB" id="A0A8J8MEI6"/>
<dbReference type="Pfam" id="PF13407">
    <property type="entry name" value="Peripla_BP_4"/>
    <property type="match status" value="1"/>
</dbReference>
<dbReference type="InterPro" id="IPR028082">
    <property type="entry name" value="Peripla_BP_I"/>
</dbReference>
<dbReference type="SUPFAM" id="SSF53822">
    <property type="entry name" value="Periplasmic binding protein-like I"/>
    <property type="match status" value="1"/>
</dbReference>